<evidence type="ECO:0008006" key="3">
    <source>
        <dbReference type="Google" id="ProtNLM"/>
    </source>
</evidence>
<dbReference type="OrthoDB" id="5387164at2"/>
<dbReference type="Pfam" id="PF13526">
    <property type="entry name" value="DUF4125"/>
    <property type="match status" value="1"/>
</dbReference>
<evidence type="ECO:0000313" key="1">
    <source>
        <dbReference type="EMBL" id="SDD44390.1"/>
    </source>
</evidence>
<protein>
    <recommendedName>
        <fullName evidence="3">DUF4125 domain-containing protein</fullName>
    </recommendedName>
</protein>
<dbReference type="AlphaFoldDB" id="A0A1G6USI5"/>
<dbReference type="STRING" id="2741.SAMN04489866_103136"/>
<evidence type="ECO:0000313" key="2">
    <source>
        <dbReference type="Proteomes" id="UP000198995"/>
    </source>
</evidence>
<dbReference type="EMBL" id="FNAF01000003">
    <property type="protein sequence ID" value="SDD44390.1"/>
    <property type="molecule type" value="Genomic_DNA"/>
</dbReference>
<organism evidence="1 2">
    <name type="scientific">Peptococcus niger</name>
    <dbReference type="NCBI Taxonomy" id="2741"/>
    <lineage>
        <taxon>Bacteria</taxon>
        <taxon>Bacillati</taxon>
        <taxon>Bacillota</taxon>
        <taxon>Clostridia</taxon>
        <taxon>Eubacteriales</taxon>
        <taxon>Peptococcaceae</taxon>
        <taxon>Peptococcus</taxon>
    </lineage>
</organism>
<name>A0A1G6USI5_PEPNI</name>
<dbReference type="Proteomes" id="UP000198995">
    <property type="component" value="Unassembled WGS sequence"/>
</dbReference>
<accession>A0A1G6USI5</accession>
<dbReference type="InterPro" id="IPR025191">
    <property type="entry name" value="DUF4125"/>
</dbReference>
<dbReference type="RefSeq" id="WP_091791396.1">
    <property type="nucleotide sequence ID" value="NZ_FNAF01000003.1"/>
</dbReference>
<proteinExistence type="predicted"/>
<sequence length="196" mass="22477">MTAKEKLIEKIIDQEWWFFSQVEGIDGRAVCQDRPKTFRRMRRAQHAIFSEATLNLLLNDYLDYQDLGRNPIAEKYAWMMRQTDPTYFAQHLAPQLVMPSPVKVAAIQELADFFALAQQEFSQDRLARQVEGRVEQSGYGEVSSLDYLTGELETWSLGTLYSALQDMQKMSASGRNPVLEIVRNTVKDFKGARSDG</sequence>
<gene>
    <name evidence="1" type="ORF">SAMN04489866_103136</name>
</gene>
<keyword evidence="2" id="KW-1185">Reference proteome</keyword>
<reference evidence="1 2" key="1">
    <citation type="submission" date="2016-10" db="EMBL/GenBank/DDBJ databases">
        <authorList>
            <person name="de Groot N.N."/>
        </authorList>
    </citation>
    <scope>NUCLEOTIDE SEQUENCE [LARGE SCALE GENOMIC DNA]</scope>
    <source>
        <strain evidence="1 2">DSM 20475</strain>
    </source>
</reference>